<comment type="caution">
    <text evidence="11">The sequence shown here is derived from an EMBL/GenBank/DDBJ whole genome shotgun (WGS) entry which is preliminary data.</text>
</comment>
<dbReference type="SUPFAM" id="SSF90123">
    <property type="entry name" value="ABC transporter transmembrane region"/>
    <property type="match status" value="1"/>
</dbReference>
<evidence type="ECO:0000259" key="10">
    <source>
        <dbReference type="PROSITE" id="PS50929"/>
    </source>
</evidence>
<keyword evidence="2 8" id="KW-0812">Transmembrane</keyword>
<accession>A0ABS1FHF0</accession>
<evidence type="ECO:0000256" key="3">
    <source>
        <dbReference type="ARBA" id="ARBA00022741"/>
    </source>
</evidence>
<reference evidence="12" key="1">
    <citation type="submission" date="2021-01" db="EMBL/GenBank/DDBJ databases">
        <title>Genome public.</title>
        <authorList>
            <person name="Liu C."/>
            <person name="Sun Q."/>
        </authorList>
    </citation>
    <scope>NUCLEOTIDE SEQUENCE [LARGE SCALE GENOMIC DNA]</scope>
    <source>
        <strain evidence="12">YIM B02556</strain>
    </source>
</reference>
<evidence type="ECO:0000256" key="2">
    <source>
        <dbReference type="ARBA" id="ARBA00022692"/>
    </source>
</evidence>
<dbReference type="InterPro" id="IPR003593">
    <property type="entry name" value="AAA+_ATPase"/>
</dbReference>
<evidence type="ECO:0000313" key="12">
    <source>
        <dbReference type="Proteomes" id="UP000652760"/>
    </source>
</evidence>
<dbReference type="PANTHER" id="PTHR43394">
    <property type="entry name" value="ATP-DEPENDENT PERMEASE MDL1, MITOCHONDRIAL"/>
    <property type="match status" value="1"/>
</dbReference>
<dbReference type="PROSITE" id="PS50893">
    <property type="entry name" value="ABC_TRANSPORTER_2"/>
    <property type="match status" value="1"/>
</dbReference>
<feature type="transmembrane region" description="Helical" evidence="8">
    <location>
        <begin position="111"/>
        <end position="131"/>
    </location>
</feature>
<comment type="subcellular location">
    <subcellularLocation>
        <location evidence="1">Cell membrane</location>
        <topology evidence="1">Multi-pass membrane protein</topology>
    </subcellularLocation>
</comment>
<feature type="transmembrane region" description="Helical" evidence="8">
    <location>
        <begin position="69"/>
        <end position="91"/>
    </location>
</feature>
<dbReference type="InterPro" id="IPR027417">
    <property type="entry name" value="P-loop_NTPase"/>
</dbReference>
<evidence type="ECO:0000256" key="8">
    <source>
        <dbReference type="SAM" id="Phobius"/>
    </source>
</evidence>
<dbReference type="Gene3D" id="3.40.50.300">
    <property type="entry name" value="P-loop containing nucleotide triphosphate hydrolases"/>
    <property type="match status" value="1"/>
</dbReference>
<dbReference type="PROSITE" id="PS50929">
    <property type="entry name" value="ABC_TM1F"/>
    <property type="match status" value="1"/>
</dbReference>
<evidence type="ECO:0000256" key="6">
    <source>
        <dbReference type="ARBA" id="ARBA00023136"/>
    </source>
</evidence>
<dbReference type="SMART" id="SM00382">
    <property type="entry name" value="AAA"/>
    <property type="match status" value="1"/>
</dbReference>
<evidence type="ECO:0000259" key="9">
    <source>
        <dbReference type="PROSITE" id="PS50893"/>
    </source>
</evidence>
<dbReference type="Pfam" id="PF00664">
    <property type="entry name" value="ABC_membrane"/>
    <property type="match status" value="1"/>
</dbReference>
<dbReference type="InterPro" id="IPR003439">
    <property type="entry name" value="ABC_transporter-like_ATP-bd"/>
</dbReference>
<evidence type="ECO:0000256" key="7">
    <source>
        <dbReference type="SAM" id="MobiDB-lite"/>
    </source>
</evidence>
<dbReference type="InterPro" id="IPR011527">
    <property type="entry name" value="ABC1_TM_dom"/>
</dbReference>
<feature type="compositionally biased region" description="Low complexity" evidence="7">
    <location>
        <begin position="615"/>
        <end position="628"/>
    </location>
</feature>
<keyword evidence="3" id="KW-0547">Nucleotide-binding</keyword>
<evidence type="ECO:0000313" key="11">
    <source>
        <dbReference type="EMBL" id="MBK1842848.1"/>
    </source>
</evidence>
<proteinExistence type="predicted"/>
<organism evidence="11 12">
    <name type="scientific">Azospirillum endophyticum</name>
    <dbReference type="NCBI Taxonomy" id="2800326"/>
    <lineage>
        <taxon>Bacteria</taxon>
        <taxon>Pseudomonadati</taxon>
        <taxon>Pseudomonadota</taxon>
        <taxon>Alphaproteobacteria</taxon>
        <taxon>Rhodospirillales</taxon>
        <taxon>Azospirillaceae</taxon>
        <taxon>Azospirillum</taxon>
    </lineage>
</organism>
<dbReference type="PANTHER" id="PTHR43394:SF1">
    <property type="entry name" value="ATP-BINDING CASSETTE SUB-FAMILY B MEMBER 10, MITOCHONDRIAL"/>
    <property type="match status" value="1"/>
</dbReference>
<keyword evidence="12" id="KW-1185">Reference proteome</keyword>
<dbReference type="GO" id="GO:0005524">
    <property type="term" value="F:ATP binding"/>
    <property type="evidence" value="ECO:0007669"/>
    <property type="project" value="UniProtKB-KW"/>
</dbReference>
<evidence type="ECO:0000256" key="1">
    <source>
        <dbReference type="ARBA" id="ARBA00004651"/>
    </source>
</evidence>
<sequence>MVASGGNPVTSPNVKVPFTRISFSDLACIQWALRRTVTIGGLFMPVSTKTNSTRHAGNNKPEASFNRGYFSRILVSTFIFSATINALMLAMPLYSLQVFSRAIPSGNYDTLIMLTLIVVIALTLSGVLEMVRSRLLARAGNALEVRWRRRLTADALDAAGRGRPDTGPLADLIELKGAFSRPSLPALMDLPWAPLYVIGIYVIHPMLALVLVVSMLIMAVMGWIGYVAVKDINDESKLPAGRAQKLFEALASRSDTVRGLRMGNASLDAVNRDFLTASAMQGQGYERSAAIGAATKWVRMVLQIAVTGIGAWLVIEQHLSFGGMIATSMLVGRGLAPIEQTAGAWGGLVRSAQAVRRLLPLLKRLSREPERPSVPVESERLTVENLLFVSPRDQKPILRSVTLSIEPGETVCIAGPNRSGKSVLARLLAGVALPSAGTIRLGGLSVATLTPDSPEQGIGYLPQQVDLLPGSIADNIARFTSATREQVEEAAKAVGIHEWVESLPMGYETEVNDPLSPITGASARLIGLARAAFAQPPLLVLDEPTAGLDELGIKAVRAFVAACKERGATTIVMTHAPIFVDMADHTYVLKNGMAMELPRPEQQQAQPGAVNLARLRNLGPGNLGPQGPSAATAGAAG</sequence>
<evidence type="ECO:0000256" key="5">
    <source>
        <dbReference type="ARBA" id="ARBA00022989"/>
    </source>
</evidence>
<keyword evidence="4 11" id="KW-0067">ATP-binding</keyword>
<dbReference type="Gene3D" id="1.20.1560.10">
    <property type="entry name" value="ABC transporter type 1, transmembrane domain"/>
    <property type="match status" value="1"/>
</dbReference>
<evidence type="ECO:0000256" key="4">
    <source>
        <dbReference type="ARBA" id="ARBA00022840"/>
    </source>
</evidence>
<feature type="region of interest" description="Disordered" evidence="7">
    <location>
        <begin position="615"/>
        <end position="637"/>
    </location>
</feature>
<dbReference type="Pfam" id="PF00005">
    <property type="entry name" value="ABC_tran"/>
    <property type="match status" value="1"/>
</dbReference>
<dbReference type="Proteomes" id="UP000652760">
    <property type="component" value="Unassembled WGS sequence"/>
</dbReference>
<name>A0ABS1FHF0_9PROT</name>
<protein>
    <submittedName>
        <fullName evidence="11">ATP-binding cassette domain-containing protein</fullName>
    </submittedName>
</protein>
<dbReference type="SUPFAM" id="SSF52540">
    <property type="entry name" value="P-loop containing nucleoside triphosphate hydrolases"/>
    <property type="match status" value="1"/>
</dbReference>
<feature type="domain" description="ABC transporter" evidence="9">
    <location>
        <begin position="381"/>
        <end position="616"/>
    </location>
</feature>
<feature type="domain" description="ABC transmembrane type-1" evidence="10">
    <location>
        <begin position="78"/>
        <end position="350"/>
    </location>
</feature>
<dbReference type="InterPro" id="IPR036640">
    <property type="entry name" value="ABC1_TM_sf"/>
</dbReference>
<feature type="transmembrane region" description="Helical" evidence="8">
    <location>
        <begin position="209"/>
        <end position="229"/>
    </location>
</feature>
<keyword evidence="5 8" id="KW-1133">Transmembrane helix</keyword>
<dbReference type="InterPro" id="IPR039421">
    <property type="entry name" value="Type_1_exporter"/>
</dbReference>
<keyword evidence="6 8" id="KW-0472">Membrane</keyword>
<dbReference type="EMBL" id="JAENHM010000093">
    <property type="protein sequence ID" value="MBK1842848.1"/>
    <property type="molecule type" value="Genomic_DNA"/>
</dbReference>
<gene>
    <name evidence="11" type="ORF">JHL17_36190</name>
</gene>